<dbReference type="EMBL" id="DF143191">
    <property type="protein sequence ID" value="GAA51717.1"/>
    <property type="molecule type" value="Genomic_DNA"/>
</dbReference>
<evidence type="ECO:0000256" key="1">
    <source>
        <dbReference type="SAM" id="MobiDB-lite"/>
    </source>
</evidence>
<accession>G7YFI4</accession>
<protein>
    <submittedName>
        <fullName evidence="2">Uncharacterized protein</fullName>
    </submittedName>
</protein>
<gene>
    <name evidence="2" type="ORF">CLF_106685</name>
</gene>
<dbReference type="Proteomes" id="UP000008909">
    <property type="component" value="Unassembled WGS sequence"/>
</dbReference>
<proteinExistence type="predicted"/>
<evidence type="ECO:0000313" key="3">
    <source>
        <dbReference type="Proteomes" id="UP000008909"/>
    </source>
</evidence>
<organism evidence="2 3">
    <name type="scientific">Clonorchis sinensis</name>
    <name type="common">Chinese liver fluke</name>
    <dbReference type="NCBI Taxonomy" id="79923"/>
    <lineage>
        <taxon>Eukaryota</taxon>
        <taxon>Metazoa</taxon>
        <taxon>Spiralia</taxon>
        <taxon>Lophotrochozoa</taxon>
        <taxon>Platyhelminthes</taxon>
        <taxon>Trematoda</taxon>
        <taxon>Digenea</taxon>
        <taxon>Opisthorchiida</taxon>
        <taxon>Opisthorchiata</taxon>
        <taxon>Opisthorchiidae</taxon>
        <taxon>Clonorchis</taxon>
    </lineage>
</organism>
<keyword evidence="3" id="KW-1185">Reference proteome</keyword>
<reference key="2">
    <citation type="submission" date="2011-10" db="EMBL/GenBank/DDBJ databases">
        <title>The genome and transcriptome sequence of Clonorchis sinensis provide insights into the carcinogenic liver fluke.</title>
        <authorList>
            <person name="Wang X."/>
            <person name="Huang Y."/>
            <person name="Chen W."/>
            <person name="Liu H."/>
            <person name="Guo L."/>
            <person name="Chen Y."/>
            <person name="Luo F."/>
            <person name="Zhou W."/>
            <person name="Sun J."/>
            <person name="Mao Q."/>
            <person name="Liang P."/>
            <person name="Zhou C."/>
            <person name="Tian Y."/>
            <person name="Men J."/>
            <person name="Lv X."/>
            <person name="Huang L."/>
            <person name="Zhou J."/>
            <person name="Hu Y."/>
            <person name="Li R."/>
            <person name="Zhang F."/>
            <person name="Lei H."/>
            <person name="Li X."/>
            <person name="Hu X."/>
            <person name="Liang C."/>
            <person name="Xu J."/>
            <person name="Wu Z."/>
            <person name="Yu X."/>
        </authorList>
    </citation>
    <scope>NUCLEOTIDE SEQUENCE</scope>
    <source>
        <strain>Henan</strain>
    </source>
</reference>
<feature type="region of interest" description="Disordered" evidence="1">
    <location>
        <begin position="1"/>
        <end position="34"/>
    </location>
</feature>
<reference evidence="2" key="1">
    <citation type="journal article" date="2011" name="Genome Biol.">
        <title>The draft genome of the carcinogenic human liver fluke Clonorchis sinensis.</title>
        <authorList>
            <person name="Wang X."/>
            <person name="Chen W."/>
            <person name="Huang Y."/>
            <person name="Sun J."/>
            <person name="Men J."/>
            <person name="Liu H."/>
            <person name="Luo F."/>
            <person name="Guo L."/>
            <person name="Lv X."/>
            <person name="Deng C."/>
            <person name="Zhou C."/>
            <person name="Fan Y."/>
            <person name="Li X."/>
            <person name="Huang L."/>
            <person name="Hu Y."/>
            <person name="Liang C."/>
            <person name="Hu X."/>
            <person name="Xu J."/>
            <person name="Yu X."/>
        </authorList>
    </citation>
    <scope>NUCLEOTIDE SEQUENCE [LARGE SCALE GENOMIC DNA]</scope>
    <source>
        <strain evidence="2">Henan</strain>
    </source>
</reference>
<sequence>MFGTETRVKRSTIKKRTNNAECTSRRSKRYNSPDSHIRKNIRHTVSVIPRPSEAILTSITVARRSRTTIRSGLMKDIEANVRRKKAGTISAGRLGNHVRTNASMSVNFMVGYQASFRFAALATFLTREPHESLWRKSARLFTVYIVESNQHIETKKGAHKVSIKVHIADIIIFIPIRIRIRTISVIVSFVFDPYACNFHFRLVRKPSMDSFDPAY</sequence>
<dbReference type="AlphaFoldDB" id="G7YFI4"/>
<name>G7YFI4_CLOSI</name>
<evidence type="ECO:0000313" key="2">
    <source>
        <dbReference type="EMBL" id="GAA51717.1"/>
    </source>
</evidence>